<keyword evidence="2" id="KW-1133">Transmembrane helix</keyword>
<name>A0A239R544_STREI</name>
<feature type="transmembrane region" description="Helical" evidence="2">
    <location>
        <begin position="1489"/>
        <end position="1510"/>
    </location>
</feature>
<keyword evidence="2" id="KW-0812">Transmembrane</keyword>
<dbReference type="InterPro" id="IPR041033">
    <property type="entry name" value="SpaA_PFL_dom_1"/>
</dbReference>
<feature type="domain" description="SpaA-like prealbumin fold" evidence="3">
    <location>
        <begin position="1230"/>
        <end position="1319"/>
    </location>
</feature>
<sequence length="1519" mass="166406">MVKLWAKLAILIKKRVQDSIIAKIALALSVVIVFCTTYLLILPALTISTGNSSAVFQSQDGSSSQVESTAATSQETNQTENSSQTTSTESSQEKKDMSQAGTLNAETSDITVNVSYEDNTFSEPVQLKVKPVEDTSAIDNKLTTLLSESKQELSQAHSYDISFVTDDGREVEPSKDVKVSMNFKNDLSTSDDKQAGWKLYHFVDNDINQVQDLTESTDTDIKETGDGAVESIDFKSNTFSTYTLAGVTYADFSGYLTNYSFDTNSTKLDLATNQVTTKLTLDFTNLSQADLVKRNDYYLSLPESVIVNTSEEYNVLDHSGNKAGTFHLHQDEKGRYYMLIHFNDDYVHKLAPGTSIDGDLYYDMTLKSIAKNDNGDYVADFSDRVHVTITEQNIEKNYDINTKKKSKLKYEGDTPYITYTVTVDSLNGTPSTIDVNDAISDFSSLQKLGIAIDGVDNISVKKSTYTGSSSNVTKTENVSATPKFDKSKGKWSLNLPQLTSGGIASNGQAIGHFYTITYRYKLSGLKVGSMVSVKNKVTATSKTNDNDKVSKSSYSEVTLKLNDIKKTGKYDDKTGLITWKITVNPDGNDIGGATLKDDLFKDATSITVALKDGSSASSYFHYYDSNNKQLDDNIKDFSKVAYIRFSGQKGKESNTNSYVITYTTKATNLEWGQNKITNKAILDDDGDQTSDEEAVTVPGSSSGSGSESGTGGLSKSVVGEKDGLDSDTKIITWKVTITMPSSGVIKAIDANGDKTKFRDCLKDPYDQKFEHHWYTKAQLKVLYQNLVKVFGEEGFTLEARQNGWGAYTDYNKLDDDAHYSEFQIELTKDFTSSQKSSQKEVSFQYDSTAKFDNRQIVSNEITSEGSSASADFSPKVLKMDGDGNPGTTTKTSEDGVVTWKIKVNLASALKAKSMTITDTLPDGVSLTGLTYGKYNGLVTASLKGGKITGGDDNWGTKNISLSGKISGNKITLNFKSTNSDTLVNNIAGDKDFWITVTTAYNNVPEVGRKVTVNLTNTVTVSVNGKAYDSDDQTQIVTIGKDNPGSPSEGSDSTKISKVQTGETNNQNYDTSGKGSVNTDSVGYTHVLNYSVDINSQAEDLASGSDTLTLTDTIEYYKEHVTYTLLQSSVVLYDANGNVVPNSAWSWTYKDVAQLKDYPTHTRYGIITVILPDSGHYTLKYNYQISDASNGAYLNAKNTAKLEGVNKGTSEITTPYQYLEQSGGGNVYSKGTYTLTKVDEKNFGITLPGAEFEVYQYGNDKKAIATYTTDKNGEIHITNSGSKQKYQYEVVYYVVETKAPAGYDDPKNPTKYYFTYSKVNTNLDFVPIELKGKVKDLSNAPGLDLVPNKKIKQTNLTVKKEWLKADGTKTERSDGSITYDLIQVATDSQGNSAETVYKSGETLTHDDNWTRTYKELPVSGKNASGNEVDYKYYVRETPVSGYDTSYSNGETTSDNPSDMKTDSSDGQITIKNKAQKQYNLPETGGSGVKMHYVLGAALVLLTTGLIILKAYKTYQAGGDS</sequence>
<evidence type="ECO:0000256" key="1">
    <source>
        <dbReference type="SAM" id="MobiDB-lite"/>
    </source>
</evidence>
<feature type="region of interest" description="Disordered" evidence="1">
    <location>
        <begin position="682"/>
        <end position="721"/>
    </location>
</feature>
<feature type="compositionally biased region" description="Polar residues" evidence="1">
    <location>
        <begin position="1441"/>
        <end position="1455"/>
    </location>
</feature>
<dbReference type="SUPFAM" id="SSF49478">
    <property type="entry name" value="Cna protein B-type domain"/>
    <property type="match status" value="1"/>
</dbReference>
<reference evidence="4 5" key="1">
    <citation type="submission" date="2017-07" db="EMBL/GenBank/DDBJ databases">
        <authorList>
            <person name="Sun Z.S."/>
            <person name="Albrecht U."/>
            <person name="Echele G."/>
            <person name="Lee C.C."/>
        </authorList>
    </citation>
    <scope>NUCLEOTIDE SEQUENCE [LARGE SCALE GENOMIC DNA]</scope>
    <source>
        <strain evidence="4 5">AR3</strain>
    </source>
</reference>
<dbReference type="SUPFAM" id="SSF49401">
    <property type="entry name" value="Bacterial adhesins"/>
    <property type="match status" value="1"/>
</dbReference>
<feature type="region of interest" description="Disordered" evidence="1">
    <location>
        <begin position="863"/>
        <end position="891"/>
    </location>
</feature>
<dbReference type="EMBL" id="FZRA01000001">
    <property type="protein sequence ID" value="SNU06003.1"/>
    <property type="molecule type" value="Genomic_DNA"/>
</dbReference>
<dbReference type="Gene3D" id="2.60.40.10">
    <property type="entry name" value="Immunoglobulins"/>
    <property type="match status" value="1"/>
</dbReference>
<gene>
    <name evidence="4" type="ORF">SAMN05216470_0103</name>
</gene>
<dbReference type="Gene3D" id="2.60.40.740">
    <property type="match status" value="1"/>
</dbReference>
<feature type="compositionally biased region" description="Polar residues" evidence="1">
    <location>
        <begin position="1044"/>
        <end position="1075"/>
    </location>
</feature>
<dbReference type="InterPro" id="IPR013783">
    <property type="entry name" value="Ig-like_fold"/>
</dbReference>
<accession>A0A239R544</accession>
<feature type="transmembrane region" description="Helical" evidence="2">
    <location>
        <begin position="20"/>
        <end position="41"/>
    </location>
</feature>
<proteinExistence type="predicted"/>
<keyword evidence="2" id="KW-0472">Membrane</keyword>
<dbReference type="Pfam" id="PF17802">
    <property type="entry name" value="SpaA"/>
    <property type="match status" value="1"/>
</dbReference>
<feature type="compositionally biased region" description="Low complexity" evidence="1">
    <location>
        <begin position="72"/>
        <end position="90"/>
    </location>
</feature>
<feature type="region of interest" description="Disordered" evidence="1">
    <location>
        <begin position="1037"/>
        <end position="1075"/>
    </location>
</feature>
<evidence type="ECO:0000256" key="2">
    <source>
        <dbReference type="SAM" id="Phobius"/>
    </source>
</evidence>
<evidence type="ECO:0000313" key="5">
    <source>
        <dbReference type="Proteomes" id="UP000214649"/>
    </source>
</evidence>
<dbReference type="RefSeq" id="WP_094139930.1">
    <property type="nucleotide sequence ID" value="NZ_FZRA01000001.1"/>
</dbReference>
<protein>
    <submittedName>
        <fullName evidence="4">Cna protein B-type domain-containing protein</fullName>
    </submittedName>
</protein>
<feature type="compositionally biased region" description="Acidic residues" evidence="1">
    <location>
        <begin position="683"/>
        <end position="694"/>
    </location>
</feature>
<organism evidence="4 5">
    <name type="scientific">Streptococcus equinus</name>
    <name type="common">Streptococcus bovis</name>
    <dbReference type="NCBI Taxonomy" id="1335"/>
    <lineage>
        <taxon>Bacteria</taxon>
        <taxon>Bacillati</taxon>
        <taxon>Bacillota</taxon>
        <taxon>Bacilli</taxon>
        <taxon>Lactobacillales</taxon>
        <taxon>Streptococcaceae</taxon>
        <taxon>Streptococcus</taxon>
    </lineage>
</organism>
<feature type="region of interest" description="Disordered" evidence="1">
    <location>
        <begin position="1440"/>
        <end position="1464"/>
    </location>
</feature>
<dbReference type="Gene3D" id="2.60.40.1140">
    <property type="entry name" value="Collagen-binding surface protein Cna, B-type domain"/>
    <property type="match status" value="1"/>
</dbReference>
<dbReference type="InterPro" id="IPR008966">
    <property type="entry name" value="Adhesion_dom_sf"/>
</dbReference>
<evidence type="ECO:0000259" key="3">
    <source>
        <dbReference type="Pfam" id="PF17802"/>
    </source>
</evidence>
<evidence type="ECO:0000313" key="4">
    <source>
        <dbReference type="EMBL" id="SNU06003.1"/>
    </source>
</evidence>
<dbReference type="Proteomes" id="UP000214649">
    <property type="component" value="Unassembled WGS sequence"/>
</dbReference>
<feature type="region of interest" description="Disordered" evidence="1">
    <location>
        <begin position="65"/>
        <end position="104"/>
    </location>
</feature>